<dbReference type="RefSeq" id="WP_218589466.1">
    <property type="nucleotide sequence ID" value="NZ_JADQDF010000001.1"/>
</dbReference>
<evidence type="ECO:0000256" key="1">
    <source>
        <dbReference type="ARBA" id="ARBA00005721"/>
    </source>
</evidence>
<dbReference type="EMBL" id="JADQDF010000001">
    <property type="protein sequence ID" value="MBW0127386.1"/>
    <property type="molecule type" value="Genomic_DNA"/>
</dbReference>
<sequence length="129" mass="13005">MSAGGMGSAAAGPAVRVHVGDAVVARVAAHRARRVPGVVALRADLTQALLGLAGSWLDPDRDRGSLPADGVHAAVDGTAAEVTITLATRLGFTCRDVAQAVQREVAAEVGAYTGLDVVVTVVVAEVLLD</sequence>
<name>A0ABS6U575_9PSEU</name>
<gene>
    <name evidence="2" type="ORF">I4I82_06775</name>
</gene>
<dbReference type="Pfam" id="PF03780">
    <property type="entry name" value="Asp23"/>
    <property type="match status" value="1"/>
</dbReference>
<protein>
    <submittedName>
        <fullName evidence="2">Asp23/Gls24 family envelope stress response protein</fullName>
    </submittedName>
</protein>
<dbReference type="InterPro" id="IPR005531">
    <property type="entry name" value="Asp23"/>
</dbReference>
<evidence type="ECO:0000313" key="2">
    <source>
        <dbReference type="EMBL" id="MBW0127386.1"/>
    </source>
</evidence>
<keyword evidence="3" id="KW-1185">Reference proteome</keyword>
<evidence type="ECO:0000313" key="3">
    <source>
        <dbReference type="Proteomes" id="UP000694300"/>
    </source>
</evidence>
<dbReference type="Proteomes" id="UP000694300">
    <property type="component" value="Unassembled WGS sequence"/>
</dbReference>
<accession>A0ABS6U575</accession>
<comment type="caution">
    <text evidence="2">The sequence shown here is derived from an EMBL/GenBank/DDBJ whole genome shotgun (WGS) entry which is preliminary data.</text>
</comment>
<comment type="similarity">
    <text evidence="1">Belongs to the asp23 family.</text>
</comment>
<organism evidence="2 3">
    <name type="scientific">Pseudonocardia oceani</name>
    <dbReference type="NCBI Taxonomy" id="2792013"/>
    <lineage>
        <taxon>Bacteria</taxon>
        <taxon>Bacillati</taxon>
        <taxon>Actinomycetota</taxon>
        <taxon>Actinomycetes</taxon>
        <taxon>Pseudonocardiales</taxon>
        <taxon>Pseudonocardiaceae</taxon>
        <taxon>Pseudonocardia</taxon>
    </lineage>
</organism>
<proteinExistence type="inferred from homology"/>
<reference evidence="2 3" key="1">
    <citation type="submission" date="2020-11" db="EMBL/GenBank/DDBJ databases">
        <title>Pseudonocardia abyssalis sp. nov. and Pseudonocardia oceani sp. nov., description and phylogenomic analysis of two novel actinomycetes isolated from the deep Southern Ocean.</title>
        <authorList>
            <person name="Parra J."/>
        </authorList>
    </citation>
    <scope>NUCLEOTIDE SEQUENCE [LARGE SCALE GENOMIC DNA]</scope>
    <source>
        <strain evidence="3">KRD185</strain>
    </source>
</reference>